<sequence>MSIRSPLFSVITGNYVDNLKWEIQIISHKIAFHGCDFCV</sequence>
<organism evidence="1 2">
    <name type="scientific">Oenococcus oeni AWRIB429</name>
    <dbReference type="NCBI Taxonomy" id="655225"/>
    <lineage>
        <taxon>Bacteria</taxon>
        <taxon>Bacillati</taxon>
        <taxon>Bacillota</taxon>
        <taxon>Bacilli</taxon>
        <taxon>Lactobacillales</taxon>
        <taxon>Lactobacillaceae</taxon>
        <taxon>Oenococcus</taxon>
    </lineage>
</organism>
<evidence type="ECO:0000313" key="1">
    <source>
        <dbReference type="EMBL" id="EFD89006.1"/>
    </source>
</evidence>
<accession>D3L815</accession>
<dbReference type="AlphaFoldDB" id="D3L815"/>
<dbReference type="EMBL" id="ACSE01000006">
    <property type="protein sequence ID" value="EFD89006.1"/>
    <property type="molecule type" value="Genomic_DNA"/>
</dbReference>
<comment type="caution">
    <text evidence="1">The sequence shown here is derived from an EMBL/GenBank/DDBJ whole genome shotgun (WGS) entry which is preliminary data.</text>
</comment>
<dbReference type="Proteomes" id="UP000003075">
    <property type="component" value="Unassembled WGS sequence"/>
</dbReference>
<evidence type="ECO:0000313" key="2">
    <source>
        <dbReference type="Proteomes" id="UP000003075"/>
    </source>
</evidence>
<proteinExistence type="predicted"/>
<protein>
    <submittedName>
        <fullName evidence="1">Uncharacterized protein</fullName>
    </submittedName>
</protein>
<reference evidence="1 2" key="1">
    <citation type="journal article" date="2010" name="Appl. Microbiol. Biotechnol.">
        <title>Genotypic diversity in Oenococcus oeni by high-density microarray comparative genome hybridization and whole genome sequencing.</title>
        <authorList>
            <person name="Borneman A.R."/>
            <person name="Bartowsky E.J."/>
            <person name="McCarthy J."/>
            <person name="Chambers P.J."/>
        </authorList>
    </citation>
    <scope>NUCLEOTIDE SEQUENCE [LARGE SCALE GENOMIC DNA]</scope>
    <source>
        <strain evidence="1 2">AWRIB429</strain>
    </source>
</reference>
<name>D3L815_OENOE</name>
<gene>
    <name evidence="1" type="ORF">AWRIB429_0495</name>
</gene>